<evidence type="ECO:0000256" key="1">
    <source>
        <dbReference type="SAM" id="Phobius"/>
    </source>
</evidence>
<comment type="caution">
    <text evidence="2">The sequence shown here is derived from an EMBL/GenBank/DDBJ whole genome shotgun (WGS) entry which is preliminary data.</text>
</comment>
<protein>
    <recommendedName>
        <fullName evidence="4">HEAT repeat protein</fullName>
    </recommendedName>
</protein>
<dbReference type="InterPro" id="IPR016024">
    <property type="entry name" value="ARM-type_fold"/>
</dbReference>
<proteinExistence type="predicted"/>
<dbReference type="OrthoDB" id="1454284at2"/>
<evidence type="ECO:0008006" key="4">
    <source>
        <dbReference type="Google" id="ProtNLM"/>
    </source>
</evidence>
<name>A0A3M0AAW9_9FLAO</name>
<dbReference type="SUPFAM" id="SSF48371">
    <property type="entry name" value="ARM repeat"/>
    <property type="match status" value="1"/>
</dbReference>
<evidence type="ECO:0000313" key="2">
    <source>
        <dbReference type="EMBL" id="RMA76242.1"/>
    </source>
</evidence>
<keyword evidence="3" id="KW-1185">Reference proteome</keyword>
<organism evidence="2 3">
    <name type="scientific">Flavobacterium weaverense</name>
    <dbReference type="NCBI Taxonomy" id="271156"/>
    <lineage>
        <taxon>Bacteria</taxon>
        <taxon>Pseudomonadati</taxon>
        <taxon>Bacteroidota</taxon>
        <taxon>Flavobacteriia</taxon>
        <taxon>Flavobacteriales</taxon>
        <taxon>Flavobacteriaceae</taxon>
        <taxon>Flavobacterium</taxon>
    </lineage>
</organism>
<feature type="transmembrane region" description="Helical" evidence="1">
    <location>
        <begin position="16"/>
        <end position="39"/>
    </location>
</feature>
<accession>A0A3M0AAW9</accession>
<dbReference type="AlphaFoldDB" id="A0A3M0AAW9"/>
<gene>
    <name evidence="2" type="ORF">BC961_1969</name>
</gene>
<keyword evidence="1" id="KW-0472">Membrane</keyword>
<dbReference type="EMBL" id="REFH01000009">
    <property type="protein sequence ID" value="RMA76242.1"/>
    <property type="molecule type" value="Genomic_DNA"/>
</dbReference>
<evidence type="ECO:0000313" key="3">
    <source>
        <dbReference type="Proteomes" id="UP000280368"/>
    </source>
</evidence>
<dbReference type="Proteomes" id="UP000280368">
    <property type="component" value="Unassembled WGS sequence"/>
</dbReference>
<reference evidence="2 3" key="1">
    <citation type="submission" date="2018-10" db="EMBL/GenBank/DDBJ databases">
        <title>Genomic Encyclopedia of Archaeal and Bacterial Type Strains, Phase II (KMG-II): from individual species to whole genera.</title>
        <authorList>
            <person name="Goeker M."/>
        </authorList>
    </citation>
    <scope>NUCLEOTIDE SEQUENCE [LARGE SCALE GENOMIC DNA]</scope>
    <source>
        <strain evidence="2 3">DSM 19727</strain>
    </source>
</reference>
<keyword evidence="1" id="KW-1133">Transmembrane helix</keyword>
<sequence length="367" mass="43866">MNIYNYLLDYINDAALIIQVAWAMTILFIVIIIPLIIYLKYIRTHLRTQERSIAVYEKKYESYLINYLYAGNEDEEISKEQQVIINQLKNSVQEPYKRKILISVLVKLQNEISGETADSIQQLYFHTGLLQYALYRLRHKKWYVIAKGIRELKQFHIREVQDEVMLHINHPRREVRKEMQLYMVNLFYFEGLHFLDQLETPLSEWDQIQLLGALERLQSQNIFSVNSWLRSSNDSVVFFALKLAKIYNQFDSVDELLKLLHHSNEQVRIDSIGVLSYLDVLEAKEILKLDIAHRSLDEKIAFFKMMENLYQKTDEEFLVKYIHDENFEIKVSALKIFKKLNKEKFESLKFENADPYFLRIVNFLENN</sequence>
<dbReference type="RefSeq" id="WP_121925589.1">
    <property type="nucleotide sequence ID" value="NZ_CBCSGA010000009.1"/>
</dbReference>
<keyword evidence="1" id="KW-0812">Transmembrane</keyword>